<feature type="binding site" evidence="9">
    <location>
        <position position="319"/>
    </location>
    <ligand>
        <name>substrate</name>
    </ligand>
</feature>
<protein>
    <recommendedName>
        <fullName evidence="3 7">UDP-glucose 6-dehydrogenase</fullName>
        <ecNumber evidence="3 7">1.1.1.22</ecNumber>
    </recommendedName>
</protein>
<feature type="binding site" evidence="9">
    <location>
        <position position="203"/>
    </location>
    <ligand>
        <name>substrate</name>
    </ligand>
</feature>
<feature type="binding site" evidence="9">
    <location>
        <position position="256"/>
    </location>
    <ligand>
        <name>substrate</name>
    </ligand>
</feature>
<evidence type="ECO:0000256" key="8">
    <source>
        <dbReference type="PIRSR" id="PIRSR500134-1"/>
    </source>
</evidence>
<dbReference type="AlphaFoldDB" id="A0A2T4ZBV7"/>
<dbReference type="InterPro" id="IPR008927">
    <property type="entry name" value="6-PGluconate_DH-like_C_sf"/>
</dbReference>
<dbReference type="InterPro" id="IPR028357">
    <property type="entry name" value="UDPglc_DH_bac"/>
</dbReference>
<feature type="binding site" evidence="10">
    <location>
        <position position="86"/>
    </location>
    <ligand>
        <name>NAD(+)</name>
        <dbReference type="ChEBI" id="CHEBI:57540"/>
    </ligand>
</feature>
<dbReference type="Pfam" id="PF03720">
    <property type="entry name" value="UDPG_MGDP_dh_C"/>
    <property type="match status" value="1"/>
</dbReference>
<proteinExistence type="inferred from homology"/>
<dbReference type="InterPro" id="IPR001732">
    <property type="entry name" value="UDP-Glc/GDP-Man_DH_N"/>
</dbReference>
<dbReference type="InterPro" id="IPR036291">
    <property type="entry name" value="NAD(P)-bd_dom_sf"/>
</dbReference>
<organism evidence="12 13">
    <name type="scientific">Desmospora activa DSM 45169</name>
    <dbReference type="NCBI Taxonomy" id="1121389"/>
    <lineage>
        <taxon>Bacteria</taxon>
        <taxon>Bacillati</taxon>
        <taxon>Bacillota</taxon>
        <taxon>Bacilli</taxon>
        <taxon>Bacillales</taxon>
        <taxon>Thermoactinomycetaceae</taxon>
        <taxon>Desmospora</taxon>
    </lineage>
</organism>
<evidence type="ECO:0000313" key="13">
    <source>
        <dbReference type="Proteomes" id="UP000241639"/>
    </source>
</evidence>
<gene>
    <name evidence="12" type="ORF">C8J48_1959</name>
</gene>
<evidence type="ECO:0000256" key="1">
    <source>
        <dbReference type="ARBA" id="ARBA00004701"/>
    </source>
</evidence>
<feature type="binding site" evidence="10">
    <location>
        <position position="30"/>
    </location>
    <ligand>
        <name>NAD(+)</name>
        <dbReference type="ChEBI" id="CHEBI:57540"/>
    </ligand>
</feature>
<dbReference type="GO" id="GO:0000271">
    <property type="term" value="P:polysaccharide biosynthetic process"/>
    <property type="evidence" value="ECO:0007669"/>
    <property type="project" value="InterPro"/>
</dbReference>
<dbReference type="SUPFAM" id="SSF52413">
    <property type="entry name" value="UDP-glucose/GDP-mannose dehydrogenase C-terminal domain"/>
    <property type="match status" value="1"/>
</dbReference>
<comment type="catalytic activity">
    <reaction evidence="6 7">
        <text>UDP-alpha-D-glucose + 2 NAD(+) + H2O = UDP-alpha-D-glucuronate + 2 NADH + 3 H(+)</text>
        <dbReference type="Rhea" id="RHEA:23596"/>
        <dbReference type="ChEBI" id="CHEBI:15377"/>
        <dbReference type="ChEBI" id="CHEBI:15378"/>
        <dbReference type="ChEBI" id="CHEBI:57540"/>
        <dbReference type="ChEBI" id="CHEBI:57945"/>
        <dbReference type="ChEBI" id="CHEBI:58052"/>
        <dbReference type="ChEBI" id="CHEBI:58885"/>
        <dbReference type="EC" id="1.1.1.22"/>
    </reaction>
</comment>
<evidence type="ECO:0000256" key="5">
    <source>
        <dbReference type="ARBA" id="ARBA00023027"/>
    </source>
</evidence>
<dbReference type="Pfam" id="PF00984">
    <property type="entry name" value="UDPG_MGDP_dh"/>
    <property type="match status" value="1"/>
</dbReference>
<evidence type="ECO:0000256" key="9">
    <source>
        <dbReference type="PIRSR" id="PIRSR500134-2"/>
    </source>
</evidence>
<evidence type="ECO:0000259" key="11">
    <source>
        <dbReference type="SMART" id="SM00984"/>
    </source>
</evidence>
<comment type="similarity">
    <text evidence="2 7">Belongs to the UDP-glucose/GDP-mannose dehydrogenase family.</text>
</comment>
<feature type="domain" description="UDP-glucose/GDP-mannose dehydrogenase C-terminal" evidence="11">
    <location>
        <begin position="312"/>
        <end position="411"/>
    </location>
</feature>
<accession>A0A2T4ZBV7</accession>
<evidence type="ECO:0000256" key="4">
    <source>
        <dbReference type="ARBA" id="ARBA00023002"/>
    </source>
</evidence>
<evidence type="ECO:0000256" key="7">
    <source>
        <dbReference type="PIRNR" id="PIRNR000124"/>
    </source>
</evidence>
<name>A0A2T4ZBV7_9BACL</name>
<sequence>MNITVIGTGYVGLVTAAGLAELGHHVIGADIAAEKVATLNAGGMPLWEPGLQEILHRSRHNGLIRFSDDIPAAIRASQVYFIAVGTPEAADGSADLRQVERAIDDIGKHGRSDGVVVVKSTVPPGTGDALEKRLQQKWERSDLQVVSNPEFLRQGNAVADFFHPDRIVVGASSPAACEVMAQIYERLDAPLQTCDRRSAEMIKYASNAFLAMKISYINMVANLCDHLDADVDAVAQGMGSDPRIGSAFLRPGAGYGGSCFPKDTQAFITMGKQIQVPMPLVEAAVAINRNRPRDLLQRLVKEWGGLHRRKLGIWGLTFKPMSDDLREAPSIPFCRLALDAGATVAAYDPLIGRDYPVKDVHLYSDPYQVAALSDAVVLMTEWPEFRQLDWERVMKGRKSLLLLDGRNQFSLEEMKQVTHRWPLTYLSVGRPRLNPGKQPQSTIKH</sequence>
<comment type="pathway">
    <text evidence="1">Nucleotide-sugar biosynthesis; UDP-alpha-D-glucuronate biosynthesis; UDP-alpha-D-glucuronate from UDP-alpha-D-glucose: step 1/1.</text>
</comment>
<feature type="binding site" evidence="10">
    <location>
        <position position="326"/>
    </location>
    <ligand>
        <name>NAD(+)</name>
        <dbReference type="ChEBI" id="CHEBI:57540"/>
    </ligand>
</feature>
<comment type="caution">
    <text evidence="12">The sequence shown here is derived from an EMBL/GenBank/DDBJ whole genome shotgun (WGS) entry which is preliminary data.</text>
</comment>
<dbReference type="Gene3D" id="3.40.50.720">
    <property type="entry name" value="NAD(P)-binding Rossmann-like Domain"/>
    <property type="match status" value="2"/>
</dbReference>
<evidence type="ECO:0000313" key="12">
    <source>
        <dbReference type="EMBL" id="PTM59346.1"/>
    </source>
</evidence>
<feature type="binding site" evidence="10">
    <location>
        <position position="121"/>
    </location>
    <ligand>
        <name>NAD(+)</name>
        <dbReference type="ChEBI" id="CHEBI:57540"/>
    </ligand>
</feature>
<keyword evidence="5 7" id="KW-0520">NAD</keyword>
<evidence type="ECO:0000256" key="10">
    <source>
        <dbReference type="PIRSR" id="PIRSR500134-3"/>
    </source>
</evidence>
<dbReference type="Pfam" id="PF03721">
    <property type="entry name" value="UDPG_MGDP_dh_N"/>
    <property type="match status" value="1"/>
</dbReference>
<dbReference type="SUPFAM" id="SSF48179">
    <property type="entry name" value="6-phosphogluconate dehydrogenase C-terminal domain-like"/>
    <property type="match status" value="1"/>
</dbReference>
<dbReference type="InterPro" id="IPR017476">
    <property type="entry name" value="UDP-Glc/GDP-Man"/>
</dbReference>
<dbReference type="RefSeq" id="WP_170105336.1">
    <property type="nucleotide sequence ID" value="NZ_PZZP01000001.1"/>
</dbReference>
<dbReference type="GO" id="GO:0051287">
    <property type="term" value="F:NAD binding"/>
    <property type="evidence" value="ECO:0007669"/>
    <property type="project" value="InterPro"/>
</dbReference>
<evidence type="ECO:0000256" key="2">
    <source>
        <dbReference type="ARBA" id="ARBA00006601"/>
    </source>
</evidence>
<dbReference type="Gene3D" id="1.20.5.100">
    <property type="entry name" value="Cytochrome c1, transmembrane anchor, C-terminal"/>
    <property type="match status" value="1"/>
</dbReference>
<dbReference type="PIRSF" id="PIRSF500134">
    <property type="entry name" value="UDPglc_DH_bac"/>
    <property type="match status" value="1"/>
</dbReference>
<dbReference type="PANTHER" id="PTHR43750">
    <property type="entry name" value="UDP-GLUCOSE 6-DEHYDROGENASE TUAD"/>
    <property type="match status" value="1"/>
</dbReference>
<dbReference type="NCBIfam" id="TIGR03026">
    <property type="entry name" value="NDP-sugDHase"/>
    <property type="match status" value="1"/>
</dbReference>
<reference evidence="12 13" key="1">
    <citation type="submission" date="2018-04" db="EMBL/GenBank/DDBJ databases">
        <title>Genomic Encyclopedia of Archaeal and Bacterial Type Strains, Phase II (KMG-II): from individual species to whole genera.</title>
        <authorList>
            <person name="Goeker M."/>
        </authorList>
    </citation>
    <scope>NUCLEOTIDE SEQUENCE [LARGE SCALE GENOMIC DNA]</scope>
    <source>
        <strain evidence="12 13">DSM 45169</strain>
    </source>
</reference>
<feature type="binding site" evidence="10">
    <location>
        <position position="35"/>
    </location>
    <ligand>
        <name>NAD(+)</name>
        <dbReference type="ChEBI" id="CHEBI:57540"/>
    </ligand>
</feature>
<feature type="binding site" evidence="9">
    <location>
        <begin position="248"/>
        <end position="252"/>
    </location>
    <ligand>
        <name>substrate</name>
    </ligand>
</feature>
<dbReference type="InterPro" id="IPR014026">
    <property type="entry name" value="UDP-Glc/GDP-Man_DH_dimer"/>
</dbReference>
<dbReference type="PIRSF" id="PIRSF000124">
    <property type="entry name" value="UDPglc_GDPman_dh"/>
    <property type="match status" value="1"/>
</dbReference>
<dbReference type="UniPathway" id="UPA00038">
    <property type="reaction ID" value="UER00491"/>
</dbReference>
<dbReference type="Proteomes" id="UP000241639">
    <property type="component" value="Unassembled WGS sequence"/>
</dbReference>
<keyword evidence="4 7" id="KW-0560">Oxidoreductase</keyword>
<feature type="active site" description="Nucleophile" evidence="8">
    <location>
        <position position="259"/>
    </location>
</feature>
<dbReference type="GO" id="GO:0003979">
    <property type="term" value="F:UDP-glucose 6-dehydrogenase activity"/>
    <property type="evidence" value="ECO:0007669"/>
    <property type="project" value="UniProtKB-EC"/>
</dbReference>
<dbReference type="EMBL" id="PZZP01000001">
    <property type="protein sequence ID" value="PTM59346.1"/>
    <property type="molecule type" value="Genomic_DNA"/>
</dbReference>
<dbReference type="GO" id="GO:0006065">
    <property type="term" value="P:UDP-glucuronate biosynthetic process"/>
    <property type="evidence" value="ECO:0007669"/>
    <property type="project" value="UniProtKB-UniPathway"/>
</dbReference>
<feature type="binding site" evidence="10">
    <location>
        <position position="262"/>
    </location>
    <ligand>
        <name>NAD(+)</name>
        <dbReference type="ChEBI" id="CHEBI:57540"/>
    </ligand>
</feature>
<evidence type="ECO:0000256" key="3">
    <source>
        <dbReference type="ARBA" id="ARBA00012954"/>
    </source>
</evidence>
<evidence type="ECO:0000256" key="6">
    <source>
        <dbReference type="ARBA" id="ARBA00047473"/>
    </source>
</evidence>
<dbReference type="InterPro" id="IPR036220">
    <property type="entry name" value="UDP-Glc/GDP-Man_DH_C_sf"/>
</dbReference>
<dbReference type="EC" id="1.1.1.22" evidence="3 7"/>
<keyword evidence="13" id="KW-1185">Reference proteome</keyword>
<dbReference type="SUPFAM" id="SSF51735">
    <property type="entry name" value="NAD(P)-binding Rossmann-fold domains"/>
    <property type="match status" value="1"/>
</dbReference>
<dbReference type="PANTHER" id="PTHR43750:SF3">
    <property type="entry name" value="UDP-GLUCOSE 6-DEHYDROGENASE TUAD"/>
    <property type="match status" value="1"/>
</dbReference>
<dbReference type="InterPro" id="IPR014027">
    <property type="entry name" value="UDP-Glc/GDP-Man_DH_C"/>
</dbReference>
<dbReference type="SMART" id="SM00984">
    <property type="entry name" value="UDPG_MGDP_dh_C"/>
    <property type="match status" value="1"/>
</dbReference>